<dbReference type="EMBL" id="CP032509">
    <property type="protein sequence ID" value="AZN71204.1"/>
    <property type="molecule type" value="Genomic_DNA"/>
</dbReference>
<dbReference type="KEGG" id="abaw:D5400_07905"/>
<gene>
    <name evidence="2" type="ORF">D5400_07905</name>
</gene>
<dbReference type="RefSeq" id="WP_126009262.1">
    <property type="nucleotide sequence ID" value="NZ_CP032509.1"/>
</dbReference>
<organism evidence="2 3">
    <name type="scientific">Georhizobium profundi</name>
    <dbReference type="NCBI Taxonomy" id="2341112"/>
    <lineage>
        <taxon>Bacteria</taxon>
        <taxon>Pseudomonadati</taxon>
        <taxon>Pseudomonadota</taxon>
        <taxon>Alphaproteobacteria</taxon>
        <taxon>Hyphomicrobiales</taxon>
        <taxon>Rhizobiaceae</taxon>
        <taxon>Georhizobium</taxon>
    </lineage>
</organism>
<dbReference type="Proteomes" id="UP000268192">
    <property type="component" value="Chromosome"/>
</dbReference>
<proteinExistence type="predicted"/>
<evidence type="ECO:0000313" key="2">
    <source>
        <dbReference type="EMBL" id="AZN71204.1"/>
    </source>
</evidence>
<feature type="signal peptide" evidence="1">
    <location>
        <begin position="1"/>
        <end position="29"/>
    </location>
</feature>
<keyword evidence="3" id="KW-1185">Reference proteome</keyword>
<name>A0A3S9B2R9_9HYPH</name>
<feature type="chain" id="PRO_5019010393" description="Antifreeze protein" evidence="1">
    <location>
        <begin position="30"/>
        <end position="120"/>
    </location>
</feature>
<keyword evidence="1" id="KW-0732">Signal</keyword>
<sequence>MFKKMIKAVVLSAALVAGGMGTLAATASASGQAAAQSIELRFGNGHAPRYHHGPRHGGRHFAPNFCDPRHALGKAQSMGIRRAHVVRNAPRRVAVAGFQRGQQVRVVFANQRGCPVIGYR</sequence>
<reference evidence="2 3" key="1">
    <citation type="submission" date="2018-09" db="EMBL/GenBank/DDBJ databases">
        <title>Marinorhizobium profundi gen. nov., sp. nov., isolated from a deep-sea sediment sample from the New Britain Trench and proposal of Marinorhizobiaceae fam. nov. in the order Rhizobiales of the class Alphaproteobacteria.</title>
        <authorList>
            <person name="Cao J."/>
        </authorList>
    </citation>
    <scope>NUCLEOTIDE SEQUENCE [LARGE SCALE GENOMIC DNA]</scope>
    <source>
        <strain evidence="2 3">WS11</strain>
    </source>
</reference>
<evidence type="ECO:0000313" key="3">
    <source>
        <dbReference type="Proteomes" id="UP000268192"/>
    </source>
</evidence>
<protein>
    <recommendedName>
        <fullName evidence="4">Antifreeze protein</fullName>
    </recommendedName>
</protein>
<evidence type="ECO:0008006" key="4">
    <source>
        <dbReference type="Google" id="ProtNLM"/>
    </source>
</evidence>
<dbReference type="AlphaFoldDB" id="A0A3S9B2R9"/>
<accession>A0A3S9B2R9</accession>
<evidence type="ECO:0000256" key="1">
    <source>
        <dbReference type="SAM" id="SignalP"/>
    </source>
</evidence>